<organism evidence="1 2">
    <name type="scientific">Sporomusa ovata</name>
    <dbReference type="NCBI Taxonomy" id="2378"/>
    <lineage>
        <taxon>Bacteria</taxon>
        <taxon>Bacillati</taxon>
        <taxon>Bacillota</taxon>
        <taxon>Negativicutes</taxon>
        <taxon>Selenomonadales</taxon>
        <taxon>Sporomusaceae</taxon>
        <taxon>Sporomusa</taxon>
    </lineage>
</organism>
<dbReference type="AlphaFoldDB" id="A0A0U1L3M5"/>
<gene>
    <name evidence="1" type="ORF">SpAn4DRAFT_0577</name>
</gene>
<evidence type="ECO:0000313" key="2">
    <source>
        <dbReference type="Proteomes" id="UP000049855"/>
    </source>
</evidence>
<dbReference type="Proteomes" id="UP000049855">
    <property type="component" value="Unassembled WGS sequence"/>
</dbReference>
<dbReference type="RefSeq" id="WP_021170120.1">
    <property type="nucleotide sequence ID" value="NZ_CTRP01000014.1"/>
</dbReference>
<proteinExistence type="predicted"/>
<reference evidence="2" key="1">
    <citation type="submission" date="2015-03" db="EMBL/GenBank/DDBJ databases">
        <authorList>
            <person name="Nijsse Bart"/>
        </authorList>
    </citation>
    <scope>NUCLEOTIDE SEQUENCE [LARGE SCALE GENOMIC DNA]</scope>
</reference>
<evidence type="ECO:0000313" key="1">
    <source>
        <dbReference type="EMBL" id="CQR74115.1"/>
    </source>
</evidence>
<protein>
    <submittedName>
        <fullName evidence="1">Uncharacterized protein</fullName>
    </submittedName>
</protein>
<dbReference type="EMBL" id="CTRP01000014">
    <property type="protein sequence ID" value="CQR74115.1"/>
    <property type="molecule type" value="Genomic_DNA"/>
</dbReference>
<name>A0A0U1L3M5_9FIRM</name>
<accession>A0A0U1L3M5</accession>
<sequence length="137" mass="15540">MYSTKIMSGGAQVIDSGVAFAVFDTIRKKCQKDEVIYRPITIQLNYEAKPLLNIEFTFIHDENENLMGQRKTINGIVVFENNLTHLFKKKEMYDFDKLGTTSHGDGIWITYSLQHIAPSILLCYTLCLEKGGNTNGI</sequence>
<keyword evidence="2" id="KW-1185">Reference proteome</keyword>